<dbReference type="InterPro" id="IPR006531">
    <property type="entry name" value="Gp5/Vgr_OB"/>
</dbReference>
<evidence type="ECO:0000313" key="2">
    <source>
        <dbReference type="EMBL" id="RDD83062.1"/>
    </source>
</evidence>
<reference evidence="2 3" key="1">
    <citation type="submission" date="2018-07" db="EMBL/GenBank/DDBJ databases">
        <title>Dyella tabacisoli L4-6T, whole genome shotgun sequence.</title>
        <authorList>
            <person name="Zhou X.-K."/>
            <person name="Li W.-J."/>
            <person name="Duan Y.-Q."/>
        </authorList>
    </citation>
    <scope>NUCLEOTIDE SEQUENCE [LARGE SCALE GENOMIC DNA]</scope>
    <source>
        <strain evidence="2 3">L4-6</strain>
    </source>
</reference>
<dbReference type="EMBL" id="QQAH01000001">
    <property type="protein sequence ID" value="RDD83062.1"/>
    <property type="molecule type" value="Genomic_DNA"/>
</dbReference>
<evidence type="ECO:0000313" key="3">
    <source>
        <dbReference type="Proteomes" id="UP000253782"/>
    </source>
</evidence>
<protein>
    <recommendedName>
        <fullName evidence="1">Gp5/Type VI secretion system Vgr protein OB-fold domain-containing protein</fullName>
    </recommendedName>
</protein>
<dbReference type="Gene3D" id="2.40.50.230">
    <property type="entry name" value="Gp5 N-terminal domain"/>
    <property type="match status" value="1"/>
</dbReference>
<dbReference type="Proteomes" id="UP000253782">
    <property type="component" value="Unassembled WGS sequence"/>
</dbReference>
<dbReference type="AlphaFoldDB" id="A0A369UQM4"/>
<gene>
    <name evidence="2" type="ORF">DVJ77_00080</name>
</gene>
<name>A0A369UQM4_9GAMM</name>
<feature type="domain" description="Gp5/Type VI secretion system Vgr protein OB-fold" evidence="1">
    <location>
        <begin position="9"/>
        <end position="80"/>
    </location>
</feature>
<proteinExistence type="predicted"/>
<dbReference type="InterPro" id="IPR037026">
    <property type="entry name" value="Vgr_OB-fold_dom_sf"/>
</dbReference>
<comment type="caution">
    <text evidence="2">The sequence shown here is derived from an EMBL/GenBank/DDBJ whole genome shotgun (WGS) entry which is preliminary data.</text>
</comment>
<dbReference type="RefSeq" id="WP_114843451.1">
    <property type="nucleotide sequence ID" value="NZ_JBHSPE010000001.1"/>
</dbReference>
<keyword evidence="3" id="KW-1185">Reference proteome</keyword>
<dbReference type="OrthoDB" id="9762420at2"/>
<sequence>MSTIHGVVIGIVKEIDPAQAAVKLDFPWKQPAQRSNWARIAAPMSGGKRGVYTMPELEDEALVAFDHGHFDHPFVVGFLWNGHDKPPADKRELRVIRSVNGHEIILYDPPAQGGDKGFIRIKDAHGNQLEMANGRITIQSVGTLQLNAPNVVINGRLVAPVGPAI</sequence>
<dbReference type="Pfam" id="PF04717">
    <property type="entry name" value="Phage_base_V"/>
    <property type="match status" value="1"/>
</dbReference>
<dbReference type="SUPFAM" id="SSF69255">
    <property type="entry name" value="gp5 N-terminal domain-like"/>
    <property type="match status" value="1"/>
</dbReference>
<evidence type="ECO:0000259" key="1">
    <source>
        <dbReference type="Pfam" id="PF04717"/>
    </source>
</evidence>
<organism evidence="2 3">
    <name type="scientific">Dyella tabacisoli</name>
    <dbReference type="NCBI Taxonomy" id="2282381"/>
    <lineage>
        <taxon>Bacteria</taxon>
        <taxon>Pseudomonadati</taxon>
        <taxon>Pseudomonadota</taxon>
        <taxon>Gammaproteobacteria</taxon>
        <taxon>Lysobacterales</taxon>
        <taxon>Rhodanobacteraceae</taxon>
        <taxon>Dyella</taxon>
    </lineage>
</organism>
<accession>A0A369UQM4</accession>